<dbReference type="Gene3D" id="3.40.50.1240">
    <property type="entry name" value="Phosphoglycerate mutase-like"/>
    <property type="match status" value="1"/>
</dbReference>
<dbReference type="AlphaFoldDB" id="A0A521CPZ6"/>
<evidence type="ECO:0000313" key="1">
    <source>
        <dbReference type="EMBL" id="SMO61486.1"/>
    </source>
</evidence>
<dbReference type="InterPro" id="IPR029033">
    <property type="entry name" value="His_PPase_superfam"/>
</dbReference>
<keyword evidence="2" id="KW-1185">Reference proteome</keyword>
<organism evidence="1 2">
    <name type="scientific">Thalassovita litoralis</name>
    <dbReference type="NCBI Taxonomy" id="1010611"/>
    <lineage>
        <taxon>Bacteria</taxon>
        <taxon>Pseudomonadati</taxon>
        <taxon>Pseudomonadota</taxon>
        <taxon>Alphaproteobacteria</taxon>
        <taxon>Rhodobacterales</taxon>
        <taxon>Roseobacteraceae</taxon>
        <taxon>Thalassovita</taxon>
    </lineage>
</organism>
<sequence length="169" mass="18622">MTLRLILMRHAKSGWDDPLLTDHARPLNPRGYASATAMGHWLRQQGYVPQQALVSDARRTQETFAGLETGLTTDLRPDLYHASSDRMLRALQDGTAPCLLMIGHNPGIADFAARLLHHSPAHRRFHDYPTCATLVADFNVADWGNVRFGTGTPVDFAIPREVLGGQAGI</sequence>
<dbReference type="SUPFAM" id="SSF53254">
    <property type="entry name" value="Phosphoglycerate mutase-like"/>
    <property type="match status" value="1"/>
</dbReference>
<dbReference type="PANTHER" id="PTHR47623:SF1">
    <property type="entry name" value="OS09G0287300 PROTEIN"/>
    <property type="match status" value="1"/>
</dbReference>
<evidence type="ECO:0000313" key="2">
    <source>
        <dbReference type="Proteomes" id="UP000316030"/>
    </source>
</evidence>
<accession>A0A521CPZ6</accession>
<dbReference type="Proteomes" id="UP000316030">
    <property type="component" value="Unassembled WGS sequence"/>
</dbReference>
<dbReference type="InterPro" id="IPR013078">
    <property type="entry name" value="His_Pase_superF_clade-1"/>
</dbReference>
<proteinExistence type="predicted"/>
<dbReference type="PANTHER" id="PTHR47623">
    <property type="entry name" value="OS09G0287300 PROTEIN"/>
    <property type="match status" value="1"/>
</dbReference>
<dbReference type="Pfam" id="PF00300">
    <property type="entry name" value="His_Phos_1"/>
    <property type="match status" value="1"/>
</dbReference>
<dbReference type="EMBL" id="FXTO01000007">
    <property type="protein sequence ID" value="SMO61486.1"/>
    <property type="molecule type" value="Genomic_DNA"/>
</dbReference>
<dbReference type="RefSeq" id="WP_142492866.1">
    <property type="nucleotide sequence ID" value="NZ_FXTO01000007.1"/>
</dbReference>
<dbReference type="OrthoDB" id="9810154at2"/>
<name>A0A521CPZ6_9RHOB</name>
<dbReference type="SMART" id="SM00855">
    <property type="entry name" value="PGAM"/>
    <property type="match status" value="1"/>
</dbReference>
<reference evidence="1 2" key="1">
    <citation type="submission" date="2017-05" db="EMBL/GenBank/DDBJ databases">
        <authorList>
            <person name="Varghese N."/>
            <person name="Submissions S."/>
        </authorList>
    </citation>
    <scope>NUCLEOTIDE SEQUENCE [LARGE SCALE GENOMIC DNA]</scope>
    <source>
        <strain evidence="1 2">DSM 29506</strain>
    </source>
</reference>
<dbReference type="CDD" id="cd07067">
    <property type="entry name" value="HP_PGM_like"/>
    <property type="match status" value="1"/>
</dbReference>
<gene>
    <name evidence="1" type="ORF">SAMN06265173_10783</name>
</gene>
<protein>
    <submittedName>
        <fullName evidence="1">Phosphohistidine phosphatase</fullName>
    </submittedName>
</protein>